<evidence type="ECO:0000313" key="3">
    <source>
        <dbReference type="Proteomes" id="UP000266272"/>
    </source>
</evidence>
<organism evidence="2 3">
    <name type="scientific">Trichoderma arundinaceum</name>
    <dbReference type="NCBI Taxonomy" id="490622"/>
    <lineage>
        <taxon>Eukaryota</taxon>
        <taxon>Fungi</taxon>
        <taxon>Dikarya</taxon>
        <taxon>Ascomycota</taxon>
        <taxon>Pezizomycotina</taxon>
        <taxon>Sordariomycetes</taxon>
        <taxon>Hypocreomycetidae</taxon>
        <taxon>Hypocreales</taxon>
        <taxon>Hypocreaceae</taxon>
        <taxon>Trichoderma</taxon>
    </lineage>
</organism>
<gene>
    <name evidence="2" type="ORF">TARUN_6457</name>
</gene>
<reference evidence="2 3" key="1">
    <citation type="journal article" date="2018" name="PLoS Pathog.">
        <title>Evolution of structural diversity of trichothecenes, a family of toxins produced by plant pathogenic and entomopathogenic fungi.</title>
        <authorList>
            <person name="Proctor R.H."/>
            <person name="McCormick S.P."/>
            <person name="Kim H.S."/>
            <person name="Cardoza R.E."/>
            <person name="Stanley A.M."/>
            <person name="Lindo L."/>
            <person name="Kelly A."/>
            <person name="Brown D.W."/>
            <person name="Lee T."/>
            <person name="Vaughan M.M."/>
            <person name="Alexander N.J."/>
            <person name="Busman M."/>
            <person name="Gutierrez S."/>
        </authorList>
    </citation>
    <scope>NUCLEOTIDE SEQUENCE [LARGE SCALE GENOMIC DNA]</scope>
    <source>
        <strain evidence="2 3">IBT 40837</strain>
    </source>
</reference>
<dbReference type="EMBL" id="PXOA01000413">
    <property type="protein sequence ID" value="RFU75799.1"/>
    <property type="molecule type" value="Genomic_DNA"/>
</dbReference>
<evidence type="ECO:0000313" key="2">
    <source>
        <dbReference type="EMBL" id="RFU75799.1"/>
    </source>
</evidence>
<protein>
    <submittedName>
        <fullName evidence="2">Uncharacterized protein</fullName>
    </submittedName>
</protein>
<comment type="caution">
    <text evidence="2">The sequence shown here is derived from an EMBL/GenBank/DDBJ whole genome shotgun (WGS) entry which is preliminary data.</text>
</comment>
<sequence>MQHVVICQFANSPYKNRRMLLELPRLGRGEPTDGIQKPEPRWCVHLPVIMLPGHLTPSGRGSASEPFPTCTKFSTTLPDKAMSRRQAHPQQASAQVSSVKLRLIAPEQRIRVAIEAKILGRWPRRTSA</sequence>
<dbReference type="Proteomes" id="UP000266272">
    <property type="component" value="Unassembled WGS sequence"/>
</dbReference>
<accession>A0A395NIH4</accession>
<evidence type="ECO:0000256" key="1">
    <source>
        <dbReference type="SAM" id="MobiDB-lite"/>
    </source>
</evidence>
<feature type="region of interest" description="Disordered" evidence="1">
    <location>
        <begin position="57"/>
        <end position="96"/>
    </location>
</feature>
<keyword evidence="3" id="KW-1185">Reference proteome</keyword>
<dbReference type="AlphaFoldDB" id="A0A395NIH4"/>
<proteinExistence type="predicted"/>
<name>A0A395NIH4_TRIAR</name>